<evidence type="ECO:0000259" key="10">
    <source>
        <dbReference type="Pfam" id="PF02225"/>
    </source>
</evidence>
<dbReference type="AlphaFoldDB" id="A0A7Y2P0R1"/>
<keyword evidence="14" id="KW-1185">Reference proteome</keyword>
<feature type="chain" id="PRO_5031353590" evidence="8">
    <location>
        <begin position="24"/>
        <end position="1067"/>
    </location>
</feature>
<dbReference type="InterPro" id="IPR023828">
    <property type="entry name" value="Peptidase_S8_Ser-AS"/>
</dbReference>
<dbReference type="InterPro" id="IPR010259">
    <property type="entry name" value="S8pro/Inhibitor_I9"/>
</dbReference>
<evidence type="ECO:0000256" key="3">
    <source>
        <dbReference type="ARBA" id="ARBA00022801"/>
    </source>
</evidence>
<proteinExistence type="inferred from homology"/>
<sequence length="1067" mass="107928">MKLRPVSLAVLALLSSVAMSASADDVRRSYIVQLADKPVASYTGGVAGLQATKPAAGQQLNVGAGDVQAYVAYLDQKQNSVLSSVTAAQVTHKYKVVFNGFAALMTDAEVKALKGNPAVAAITADEERQLDTNYTPAFLGLDKPTDGLWNQQAGGKQKAGDGVIIGVVDGGIWPENKAFADRIDADGNPTFDAGGTEVFGAAPAGWKGACETGEGFAASHCNNKLIGARFFNKTFKLSGRTQHWSDFTSPRDSVNGPSGHGGHGTHTASTAGGNGGVAANLNGLSMNRVSGVAPHARIAAYKVCWTFIDATNPDGSGTRNSCYSSDSVAAIDQAVMDGVNVINFSISGSQTSVADAVELAFFGAADANVFVAASAGNSGPANTVAHLSPWITTVGASTHNRLNGATATTGAGVSYVGASLNTTALPLTAAISARDAGLVPFATLSAADQLARRLCYTAADRTAFGGTAAGALDASLVADKVVLCERGNSARVDKSRAVAEAGGKGMVLIDTANSLVSETHAVPTVHLSLADGSALRTYVQGNANATVSIGTWSPQIGSAPAPVMASFSSRGPNRGYNNILKPDLTAPGVDIIAGYTPVKTEAERNAIADGSAVPEAAWASIQGTSMSSPHVAGLAALLKQLHPTWSPAAIKSALMTTAGATFNDGQPGAANGRLPWAQGAGHVVPNKATDPGLVYDAGTTDYLRYLCGVGGIVGASTCQTVGSIPAYNLNLASLTAGNVLGKLTMTRTVTNVSDKPATYNATATLPGFSVAVSPATLSLAPGAKGNFSVTLTRTDAPMDAYSFGALEWRDGTHVVRSPLTARPSAFVAPALLQSEQVTGNVVFTVGTGFSGKLGANKGGLKAATLNEQTVGTTLAADGGVLECKNGGSSGVTATSFTVPANTMVAKFSLRDIDTSGFKAGMSDDLDLIMFNAAGVQVGYSGTATSNEVITLMAPAAGTYRVCVAGYAPNGGSANYTLASWIVGSADVGGNLKVGLPGSVFVGGTASAAASWSGLTPGQRYMGAVQYLMGTTPLSTTLLEVDATNPVPVPGAVTKAAAETTRTAALAD</sequence>
<dbReference type="Gene3D" id="2.60.40.2310">
    <property type="match status" value="1"/>
</dbReference>
<dbReference type="InterPro" id="IPR037045">
    <property type="entry name" value="S8pro/Inhibitor_I9_sf"/>
</dbReference>
<feature type="region of interest" description="Disordered" evidence="7">
    <location>
        <begin position="246"/>
        <end position="272"/>
    </location>
</feature>
<dbReference type="InterPro" id="IPR041469">
    <property type="entry name" value="Subtilisin-like_FN3"/>
</dbReference>
<comment type="caution">
    <text evidence="13">The sequence shown here is derived from an EMBL/GenBank/DDBJ whole genome shotgun (WGS) entry which is preliminary data.</text>
</comment>
<dbReference type="PRINTS" id="PR00723">
    <property type="entry name" value="SUBTILISIN"/>
</dbReference>
<feature type="active site" description="Charge relay system" evidence="5 6">
    <location>
        <position position="625"/>
    </location>
</feature>
<dbReference type="InterPro" id="IPR000209">
    <property type="entry name" value="Peptidase_S8/S53_dom"/>
</dbReference>
<dbReference type="InterPro" id="IPR015500">
    <property type="entry name" value="Peptidase_S8_subtilisin-rel"/>
</dbReference>
<feature type="signal peptide" evidence="8">
    <location>
        <begin position="1"/>
        <end position="23"/>
    </location>
</feature>
<evidence type="ECO:0000256" key="7">
    <source>
        <dbReference type="SAM" id="MobiDB-lite"/>
    </source>
</evidence>
<dbReference type="Gene3D" id="3.40.50.200">
    <property type="entry name" value="Peptidase S8/S53 domain"/>
    <property type="match status" value="1"/>
</dbReference>
<dbReference type="Pfam" id="PF02225">
    <property type="entry name" value="PA"/>
    <property type="match status" value="1"/>
</dbReference>
<evidence type="ECO:0000256" key="4">
    <source>
        <dbReference type="ARBA" id="ARBA00022825"/>
    </source>
</evidence>
<keyword evidence="3 6" id="KW-0378">Hydrolase</keyword>
<reference evidence="13 14" key="1">
    <citation type="submission" date="2020-04" db="EMBL/GenBank/DDBJ databases">
        <title>Massilia sp. nov., a cold adapted bacteria isolated from Arctic soil.</title>
        <authorList>
            <person name="Son J."/>
            <person name="Ka J.-O."/>
        </authorList>
    </citation>
    <scope>NUCLEOTIDE SEQUENCE [LARGE SCALE GENOMIC DNA]</scope>
    <source>
        <strain evidence="13 14">ML15P13</strain>
    </source>
</reference>
<keyword evidence="4 6" id="KW-0720">Serine protease</keyword>
<evidence type="ECO:0000313" key="13">
    <source>
        <dbReference type="EMBL" id="NNG23786.1"/>
    </source>
</evidence>
<dbReference type="EMBL" id="JABAIV010000003">
    <property type="protein sequence ID" value="NNG23786.1"/>
    <property type="molecule type" value="Genomic_DNA"/>
</dbReference>
<feature type="domain" description="Inhibitor I9" evidence="11">
    <location>
        <begin position="29"/>
        <end position="130"/>
    </location>
</feature>
<dbReference type="Pfam" id="PF00082">
    <property type="entry name" value="Peptidase_S8"/>
    <property type="match status" value="1"/>
</dbReference>
<dbReference type="PROSITE" id="PS00138">
    <property type="entry name" value="SUBTILASE_SER"/>
    <property type="match status" value="1"/>
</dbReference>
<feature type="active site" description="Charge relay system" evidence="5 6">
    <location>
        <position position="169"/>
    </location>
</feature>
<feature type="active site" description="Charge relay system" evidence="5 6">
    <location>
        <position position="263"/>
    </location>
</feature>
<keyword evidence="2 6" id="KW-0645">Protease</keyword>
<dbReference type="CDD" id="cd02120">
    <property type="entry name" value="PA_subtilisin_like"/>
    <property type="match status" value="1"/>
</dbReference>
<accession>A0A7Y2P0R1</accession>
<evidence type="ECO:0000259" key="12">
    <source>
        <dbReference type="Pfam" id="PF17766"/>
    </source>
</evidence>
<comment type="similarity">
    <text evidence="1 6">Belongs to the peptidase S8 family.</text>
</comment>
<dbReference type="InterPro" id="IPR045051">
    <property type="entry name" value="SBT"/>
</dbReference>
<dbReference type="PROSITE" id="PS51892">
    <property type="entry name" value="SUBTILASE"/>
    <property type="match status" value="1"/>
</dbReference>
<evidence type="ECO:0000256" key="2">
    <source>
        <dbReference type="ARBA" id="ARBA00022670"/>
    </source>
</evidence>
<name>A0A7Y2P0R1_9BURK</name>
<dbReference type="InterPro" id="IPR034197">
    <property type="entry name" value="Peptidases_S8_3"/>
</dbReference>
<dbReference type="CDD" id="cd04852">
    <property type="entry name" value="Peptidases_S8_3"/>
    <property type="match status" value="1"/>
</dbReference>
<dbReference type="RefSeq" id="WP_171084666.1">
    <property type="nucleotide sequence ID" value="NZ_JABAIV010000003.1"/>
</dbReference>
<dbReference type="Pfam" id="PF17766">
    <property type="entry name" value="fn3_6"/>
    <property type="match status" value="1"/>
</dbReference>
<evidence type="ECO:0000259" key="11">
    <source>
        <dbReference type="Pfam" id="PF05922"/>
    </source>
</evidence>
<dbReference type="InterPro" id="IPR036852">
    <property type="entry name" value="Peptidase_S8/S53_dom_sf"/>
</dbReference>
<organism evidence="13 14">
    <name type="scientific">Telluria aromaticivorans</name>
    <dbReference type="NCBI Taxonomy" id="2725995"/>
    <lineage>
        <taxon>Bacteria</taxon>
        <taxon>Pseudomonadati</taxon>
        <taxon>Pseudomonadota</taxon>
        <taxon>Betaproteobacteria</taxon>
        <taxon>Burkholderiales</taxon>
        <taxon>Oxalobacteraceae</taxon>
        <taxon>Telluria group</taxon>
        <taxon>Telluria</taxon>
    </lineage>
</organism>
<dbReference type="Gene3D" id="3.50.30.30">
    <property type="match status" value="1"/>
</dbReference>
<keyword evidence="8" id="KW-0732">Signal</keyword>
<protein>
    <submittedName>
        <fullName evidence="13">S8 family peptidase</fullName>
    </submittedName>
</protein>
<dbReference type="Gene3D" id="3.30.70.80">
    <property type="entry name" value="Peptidase S8 propeptide/proteinase inhibitor I9"/>
    <property type="match status" value="1"/>
</dbReference>
<feature type="domain" description="Subtilisin-like protease fibronectin type-III" evidence="12">
    <location>
        <begin position="728"/>
        <end position="820"/>
    </location>
</feature>
<evidence type="ECO:0000259" key="9">
    <source>
        <dbReference type="Pfam" id="PF00082"/>
    </source>
</evidence>
<feature type="domain" description="Peptidase S8/S53" evidence="9">
    <location>
        <begin position="160"/>
        <end position="664"/>
    </location>
</feature>
<dbReference type="SUPFAM" id="SSF52743">
    <property type="entry name" value="Subtilisin-like"/>
    <property type="match status" value="1"/>
</dbReference>
<dbReference type="InterPro" id="IPR003137">
    <property type="entry name" value="PA_domain"/>
</dbReference>
<dbReference type="SUPFAM" id="SSF54897">
    <property type="entry name" value="Protease propeptides/inhibitors"/>
    <property type="match status" value="1"/>
</dbReference>
<dbReference type="Proteomes" id="UP000533905">
    <property type="component" value="Unassembled WGS sequence"/>
</dbReference>
<dbReference type="PANTHER" id="PTHR10795">
    <property type="entry name" value="PROPROTEIN CONVERTASE SUBTILISIN/KEXIN"/>
    <property type="match status" value="1"/>
</dbReference>
<gene>
    <name evidence="13" type="ORF">HGB41_12355</name>
</gene>
<evidence type="ECO:0000256" key="6">
    <source>
        <dbReference type="PROSITE-ProRule" id="PRU01240"/>
    </source>
</evidence>
<evidence type="ECO:0000256" key="1">
    <source>
        <dbReference type="ARBA" id="ARBA00011073"/>
    </source>
</evidence>
<dbReference type="Pfam" id="PF05922">
    <property type="entry name" value="Inhibitor_I9"/>
    <property type="match status" value="1"/>
</dbReference>
<feature type="domain" description="PA" evidence="10">
    <location>
        <begin position="464"/>
        <end position="535"/>
    </location>
</feature>
<dbReference type="GO" id="GO:0006508">
    <property type="term" value="P:proteolysis"/>
    <property type="evidence" value="ECO:0007669"/>
    <property type="project" value="UniProtKB-KW"/>
</dbReference>
<evidence type="ECO:0000256" key="5">
    <source>
        <dbReference type="PIRSR" id="PIRSR615500-1"/>
    </source>
</evidence>
<evidence type="ECO:0000313" key="14">
    <source>
        <dbReference type="Proteomes" id="UP000533905"/>
    </source>
</evidence>
<dbReference type="GO" id="GO:0004252">
    <property type="term" value="F:serine-type endopeptidase activity"/>
    <property type="evidence" value="ECO:0007669"/>
    <property type="project" value="UniProtKB-UniRule"/>
</dbReference>
<dbReference type="Gene3D" id="2.60.120.380">
    <property type="match status" value="1"/>
</dbReference>
<evidence type="ECO:0000256" key="8">
    <source>
        <dbReference type="SAM" id="SignalP"/>
    </source>
</evidence>